<dbReference type="AlphaFoldDB" id="A0A0C9T487"/>
<dbReference type="Gene3D" id="3.50.50.60">
    <property type="entry name" value="FAD/NAD(P)-binding domain"/>
    <property type="match status" value="2"/>
</dbReference>
<dbReference type="Pfam" id="PF00743">
    <property type="entry name" value="FMO-like"/>
    <property type="match status" value="2"/>
</dbReference>
<reference evidence="7" key="2">
    <citation type="submission" date="2015-01" db="EMBL/GenBank/DDBJ databases">
        <title>Evolutionary Origins and Diversification of the Mycorrhizal Mutualists.</title>
        <authorList>
            <consortium name="DOE Joint Genome Institute"/>
            <consortium name="Mycorrhizal Genomics Consortium"/>
            <person name="Kohler A."/>
            <person name="Kuo A."/>
            <person name="Nagy L.G."/>
            <person name="Floudas D."/>
            <person name="Copeland A."/>
            <person name="Barry K.W."/>
            <person name="Cichocki N."/>
            <person name="Veneault-Fourrey C."/>
            <person name="LaButti K."/>
            <person name="Lindquist E.A."/>
            <person name="Lipzen A."/>
            <person name="Lundell T."/>
            <person name="Morin E."/>
            <person name="Murat C."/>
            <person name="Riley R."/>
            <person name="Ohm R."/>
            <person name="Sun H."/>
            <person name="Tunlid A."/>
            <person name="Henrissat B."/>
            <person name="Grigoriev I.V."/>
            <person name="Hibbett D.S."/>
            <person name="Martin F."/>
        </authorList>
    </citation>
    <scope>NUCLEOTIDE SEQUENCE [LARGE SCALE GENOMIC DNA]</scope>
    <source>
        <strain evidence="7">ATCC 200175</strain>
    </source>
</reference>
<proteinExistence type="inferred from homology"/>
<evidence type="ECO:0000256" key="3">
    <source>
        <dbReference type="ARBA" id="ARBA00022827"/>
    </source>
</evidence>
<keyword evidence="4" id="KW-0521">NADP</keyword>
<keyword evidence="5" id="KW-0560">Oxidoreductase</keyword>
<accession>A0A0C9T487</accession>
<dbReference type="PANTHER" id="PTHR23023">
    <property type="entry name" value="DIMETHYLANILINE MONOOXYGENASE"/>
    <property type="match status" value="1"/>
</dbReference>
<dbReference type="HOGENOM" id="CLU_006909_5_1_1"/>
<dbReference type="InterPro" id="IPR050346">
    <property type="entry name" value="FMO-like"/>
</dbReference>
<dbReference type="InterPro" id="IPR036188">
    <property type="entry name" value="FAD/NAD-bd_sf"/>
</dbReference>
<dbReference type="GO" id="GO:0050660">
    <property type="term" value="F:flavin adenine dinucleotide binding"/>
    <property type="evidence" value="ECO:0007669"/>
    <property type="project" value="InterPro"/>
</dbReference>
<dbReference type="Proteomes" id="UP000053647">
    <property type="component" value="Unassembled WGS sequence"/>
</dbReference>
<evidence type="ECO:0008006" key="8">
    <source>
        <dbReference type="Google" id="ProtNLM"/>
    </source>
</evidence>
<evidence type="ECO:0000256" key="2">
    <source>
        <dbReference type="ARBA" id="ARBA00022630"/>
    </source>
</evidence>
<dbReference type="PRINTS" id="PR00370">
    <property type="entry name" value="FMOXYGENASE"/>
</dbReference>
<keyword evidence="3" id="KW-0274">FAD</keyword>
<dbReference type="GO" id="GO:0004499">
    <property type="term" value="F:N,N-dimethylaniline monooxygenase activity"/>
    <property type="evidence" value="ECO:0007669"/>
    <property type="project" value="InterPro"/>
</dbReference>
<dbReference type="EMBL" id="KN819404">
    <property type="protein sequence ID" value="KIJ10475.1"/>
    <property type="molecule type" value="Genomic_DNA"/>
</dbReference>
<keyword evidence="2" id="KW-0285">Flavoprotein</keyword>
<evidence type="ECO:0000313" key="7">
    <source>
        <dbReference type="Proteomes" id="UP000053647"/>
    </source>
</evidence>
<evidence type="ECO:0000313" key="6">
    <source>
        <dbReference type="EMBL" id="KIJ10475.1"/>
    </source>
</evidence>
<dbReference type="GO" id="GO:0050661">
    <property type="term" value="F:NADP binding"/>
    <property type="evidence" value="ECO:0007669"/>
    <property type="project" value="InterPro"/>
</dbReference>
<comment type="similarity">
    <text evidence="1">Belongs to the FMO family.</text>
</comment>
<gene>
    <name evidence="6" type="ORF">PAXINDRAFT_172105</name>
</gene>
<dbReference type="SUPFAM" id="SSF51905">
    <property type="entry name" value="FAD/NAD(P)-binding domain"/>
    <property type="match status" value="1"/>
</dbReference>
<dbReference type="InterPro" id="IPR020946">
    <property type="entry name" value="Flavin_mOase-like"/>
</dbReference>
<keyword evidence="7" id="KW-1185">Reference proteome</keyword>
<reference evidence="6 7" key="1">
    <citation type="submission" date="2014-06" db="EMBL/GenBank/DDBJ databases">
        <authorList>
            <consortium name="DOE Joint Genome Institute"/>
            <person name="Kuo A."/>
            <person name="Kohler A."/>
            <person name="Nagy L.G."/>
            <person name="Floudas D."/>
            <person name="Copeland A."/>
            <person name="Barry K.W."/>
            <person name="Cichocki N."/>
            <person name="Veneault-Fourrey C."/>
            <person name="LaButti K."/>
            <person name="Lindquist E.A."/>
            <person name="Lipzen A."/>
            <person name="Lundell T."/>
            <person name="Morin E."/>
            <person name="Murat C."/>
            <person name="Sun H."/>
            <person name="Tunlid A."/>
            <person name="Henrissat B."/>
            <person name="Grigoriev I.V."/>
            <person name="Hibbett D.S."/>
            <person name="Martin F."/>
            <person name="Nordberg H.P."/>
            <person name="Cantor M.N."/>
            <person name="Hua S.X."/>
        </authorList>
    </citation>
    <scope>NUCLEOTIDE SEQUENCE [LARGE SCALE GENOMIC DNA]</scope>
    <source>
        <strain evidence="6 7">ATCC 200175</strain>
    </source>
</reference>
<dbReference type="OrthoDB" id="66881at2759"/>
<evidence type="ECO:0000256" key="5">
    <source>
        <dbReference type="ARBA" id="ARBA00023002"/>
    </source>
</evidence>
<name>A0A0C9T487_PAXIN</name>
<sequence>MWRESHQSKADNAQLVGLAVSQQVPLLNGQTPTKRICVIGAGAAGLAVLKAISQTSYFKTGSWHIIAYEARSKVGGVWFPAQPVDDPPLTPLYDSLTTNLPHPVMGYTEYLFPPSTPLFPAAATVQTYLESYASHFNLLPLIRFDTSAINATWSTSHWKITISTDETLEFDHLVVANGHYRLPRVPDIPGLEHWMTTRKAFHSAWYRKPLQVDFGLKVLVVGAGPSGRDIATEMRTHARTVIHSVTGGVSQGDEHFKIRGKPLHFYDDGRVLFEGDVIEEDVDHCILATGFQLDFPFFDDDVIKTGEVPPHPPLAPDLYNSRYHVFPLAKYLFPLQRHYPASSVAFMALLFRVAPFPVAEAQARAIIQAFADPSSLDIEREGEVVLSRSQKLASEGASTPLQLSKAWFRFNEAEQWDYRDELFAYAAESGDCPSIKVRDWEKEMYAAKDLLRETWVDLERKGESRKWVDGVGENGVQEWVDVMYRLVRHARGEERAKCE</sequence>
<evidence type="ECO:0000256" key="4">
    <source>
        <dbReference type="ARBA" id="ARBA00022857"/>
    </source>
</evidence>
<evidence type="ECO:0000256" key="1">
    <source>
        <dbReference type="ARBA" id="ARBA00009183"/>
    </source>
</evidence>
<organism evidence="6 7">
    <name type="scientific">Paxillus involutus ATCC 200175</name>
    <dbReference type="NCBI Taxonomy" id="664439"/>
    <lineage>
        <taxon>Eukaryota</taxon>
        <taxon>Fungi</taxon>
        <taxon>Dikarya</taxon>
        <taxon>Basidiomycota</taxon>
        <taxon>Agaricomycotina</taxon>
        <taxon>Agaricomycetes</taxon>
        <taxon>Agaricomycetidae</taxon>
        <taxon>Boletales</taxon>
        <taxon>Paxilineae</taxon>
        <taxon>Paxillaceae</taxon>
        <taxon>Paxillus</taxon>
    </lineage>
</organism>
<dbReference type="InterPro" id="IPR000960">
    <property type="entry name" value="Flavin_mOase"/>
</dbReference>
<protein>
    <recommendedName>
        <fullName evidence="8">Flavin-containing monooxygenase</fullName>
    </recommendedName>
</protein>